<evidence type="ECO:0008006" key="3">
    <source>
        <dbReference type="Google" id="ProtNLM"/>
    </source>
</evidence>
<dbReference type="Gene3D" id="1.25.40.10">
    <property type="entry name" value="Tetratricopeptide repeat domain"/>
    <property type="match status" value="1"/>
</dbReference>
<name>A0A397VM04_9GLOM</name>
<accession>A0A397VM04</accession>
<evidence type="ECO:0000313" key="1">
    <source>
        <dbReference type="EMBL" id="RIB23504.1"/>
    </source>
</evidence>
<keyword evidence="2" id="KW-1185">Reference proteome</keyword>
<dbReference type="SUPFAM" id="SSF81901">
    <property type="entry name" value="HCP-like"/>
    <property type="match status" value="1"/>
</dbReference>
<protein>
    <recommendedName>
        <fullName evidence="3">HCP-like protein</fullName>
    </recommendedName>
</protein>
<dbReference type="Pfam" id="PF08238">
    <property type="entry name" value="Sel1"/>
    <property type="match status" value="5"/>
</dbReference>
<dbReference type="InterPro" id="IPR011990">
    <property type="entry name" value="TPR-like_helical_dom_sf"/>
</dbReference>
<dbReference type="Proteomes" id="UP000266673">
    <property type="component" value="Unassembled WGS sequence"/>
</dbReference>
<gene>
    <name evidence="1" type="ORF">C2G38_1959332</name>
</gene>
<dbReference type="STRING" id="44941.A0A397VM04"/>
<dbReference type="OrthoDB" id="2384430at2759"/>
<dbReference type="PANTHER" id="PTHR43628:SF1">
    <property type="entry name" value="CHITIN SYNTHASE REGULATORY FACTOR 2-RELATED"/>
    <property type="match status" value="1"/>
</dbReference>
<evidence type="ECO:0000313" key="2">
    <source>
        <dbReference type="Proteomes" id="UP000266673"/>
    </source>
</evidence>
<dbReference type="PANTHER" id="PTHR43628">
    <property type="entry name" value="ACTIVATOR OF C KINASE PROTEIN 1-RELATED"/>
    <property type="match status" value="1"/>
</dbReference>
<reference evidence="1 2" key="1">
    <citation type="submission" date="2018-06" db="EMBL/GenBank/DDBJ databases">
        <title>Comparative genomics reveals the genomic features of Rhizophagus irregularis, R. cerebriforme, R. diaphanum and Gigaspora rosea, and their symbiotic lifestyle signature.</title>
        <authorList>
            <person name="Morin E."/>
            <person name="San Clemente H."/>
            <person name="Chen E.C.H."/>
            <person name="De La Providencia I."/>
            <person name="Hainaut M."/>
            <person name="Kuo A."/>
            <person name="Kohler A."/>
            <person name="Murat C."/>
            <person name="Tang N."/>
            <person name="Roy S."/>
            <person name="Loubradou J."/>
            <person name="Henrissat B."/>
            <person name="Grigoriev I.V."/>
            <person name="Corradi N."/>
            <person name="Roux C."/>
            <person name="Martin F.M."/>
        </authorList>
    </citation>
    <scope>NUCLEOTIDE SEQUENCE [LARGE SCALE GENOMIC DNA]</scope>
    <source>
        <strain evidence="1 2">DAOM 194757</strain>
    </source>
</reference>
<comment type="caution">
    <text evidence="1">The sequence shown here is derived from an EMBL/GenBank/DDBJ whole genome shotgun (WGS) entry which is preliminary data.</text>
</comment>
<organism evidence="1 2">
    <name type="scientific">Gigaspora rosea</name>
    <dbReference type="NCBI Taxonomy" id="44941"/>
    <lineage>
        <taxon>Eukaryota</taxon>
        <taxon>Fungi</taxon>
        <taxon>Fungi incertae sedis</taxon>
        <taxon>Mucoromycota</taxon>
        <taxon>Glomeromycotina</taxon>
        <taxon>Glomeromycetes</taxon>
        <taxon>Diversisporales</taxon>
        <taxon>Gigasporaceae</taxon>
        <taxon>Gigaspora</taxon>
    </lineage>
</organism>
<proteinExistence type="predicted"/>
<dbReference type="InterPro" id="IPR052945">
    <property type="entry name" value="Mitotic_Regulator"/>
</dbReference>
<dbReference type="InterPro" id="IPR006597">
    <property type="entry name" value="Sel1-like"/>
</dbReference>
<sequence length="320" mass="36275">MTPPTETNPAVYYYDQGHYFLHIVKPRDEIQAFKNFMIAANFGSTRAKHQVAYCLQHGIGIKKDEKKAVEFYLENANSNPPNAASLCQLGICFQMGIGVEPDAQRAVKYYQQAVHKGNLDAMFNLAYCLRHGIGTPVDYQHAYSLYLRLAELGDPQGMKFAGNCNSAGIGTLKNDDEALKWFHRSSECDFYWGGKMEYALLLYEKAMCDIELGYTTFDPFTLNFVEAFHLIREVCDNFPSCPGLNKLTLGKFYHIGIGCQRDLQKALDCYRMALDSHFMSTNLKRECESLINDIYQTCDPSLSTVIKNELLGFDHSNGEF</sequence>
<dbReference type="SMART" id="SM00671">
    <property type="entry name" value="SEL1"/>
    <property type="match status" value="6"/>
</dbReference>
<dbReference type="AlphaFoldDB" id="A0A397VM04"/>
<dbReference type="EMBL" id="QKWP01000258">
    <property type="protein sequence ID" value="RIB23504.1"/>
    <property type="molecule type" value="Genomic_DNA"/>
</dbReference>